<gene>
    <name evidence="2" type="ORF">FNF29_03417</name>
</gene>
<feature type="region of interest" description="Disordered" evidence="1">
    <location>
        <begin position="155"/>
        <end position="176"/>
    </location>
</feature>
<evidence type="ECO:0000313" key="3">
    <source>
        <dbReference type="Proteomes" id="UP000323011"/>
    </source>
</evidence>
<feature type="compositionally biased region" description="Acidic residues" evidence="1">
    <location>
        <begin position="703"/>
        <end position="714"/>
    </location>
</feature>
<comment type="caution">
    <text evidence="2">The sequence shown here is derived from an EMBL/GenBank/DDBJ whole genome shotgun (WGS) entry which is preliminary data.</text>
</comment>
<reference evidence="2 3" key="1">
    <citation type="submission" date="2019-07" db="EMBL/GenBank/DDBJ databases">
        <title>Genomes of Cafeteria roenbergensis.</title>
        <authorList>
            <person name="Fischer M.G."/>
            <person name="Hackl T."/>
            <person name="Roman M."/>
        </authorList>
    </citation>
    <scope>NUCLEOTIDE SEQUENCE [LARGE SCALE GENOMIC DNA]</scope>
    <source>
        <strain evidence="2 3">BVI</strain>
    </source>
</reference>
<keyword evidence="3" id="KW-1185">Reference proteome</keyword>
<proteinExistence type="predicted"/>
<sequence length="1126" mass="114654">MQEALALARAAGVDLSKASRLDGTGGRAGGFEAFDSSAPLASGEADMDHDKALLRLLRSRAKLDARPIATTSARLVIPVPAAALNALEGVDVAVPDSDLAGDDMTDVIGASAFALGIEAGLPYSRVVAMAHEGLIDEDDWRKEVRAMRVAAERRVEGVHAEAAQESKVEGTADPSSVLESASVLVNRLFSGIGGGRGSRSAAAEQARAAKEGSQGERVPEPAAKRLLVPPEEEEEEPDVLKPAPRPAEAERCELPVARAGPEGAGEAWPAVIRALGVVSRQAGDVGSASVFAFLAAGSDSGSASVGAGERMGTSKRKGVARVSRVVTAALQAMLHPTALSREALLSARQALASTAASASGKSLGVVAGRRSFVMSSLGQAEDADARKDATSGAVEDSSLPALKLALAQAALEAFGALAAPGIVAVACLRFAEDRLAAGSSWDEQACTQAHQAISLAQNIISQAAACGWAYDWADSLDAALAEGNASSALRLLQQGPSASKWHMLEGVEGGAAPAWARSRSLVDAVACVVLPRLAALVGLAREASSAAASTGAALLRRLARLVGQCCSPGLAALLCTPEGSSRLRKALTLFAPDKAADKATHAWRLVSAQQLEDAFGTGPRGNGLAFLALQGAQESASLFDVLAAAASVRAAVSVSPAEESAVADVDLWLGQVIPRTSVSASLDTGIASGSGIGRANSGRHSSDEEDEFGESDADDDVVMEMRRCALGASRTLMRAAAAALAGPVQEAKVAAIAAVVSAASDSLMAAGLQEASVLLLAGMAKTACAAGRAIAMLPDRAVIHRWWLDAARGRVARAPNAESAAQTRASALEADVELWEPWLAAAAARAAPSSAPPIASAWAHVHAAAAHALVASSAEHVAATLCANVGWLAAKQGGPDATVAELLGTVGSRAISKALDRPACLALASAVSASDSAMALLEDAYACEERIDHLRGPVCTALEEELMVSRATRVHPAAATLARLQLDGVEAESGVQAGVSTDESLAERLVLASRAQLGAGDSERLGTLRAMAARVNALAERVDDAAGRIHRLSGAVAPSMAPQLMLPATVWRSALTTAVGRVDAVAERDAVDLALTLRQPAPSHVSARGPAANVVLALTALGNPCTGEAW</sequence>
<feature type="compositionally biased region" description="Basic and acidic residues" evidence="1">
    <location>
        <begin position="207"/>
        <end position="223"/>
    </location>
</feature>
<feature type="region of interest" description="Disordered" evidence="1">
    <location>
        <begin position="194"/>
        <end position="247"/>
    </location>
</feature>
<name>A0A5A8CIK6_CAFRO</name>
<protein>
    <submittedName>
        <fullName evidence="2">Uncharacterized protein</fullName>
    </submittedName>
</protein>
<feature type="compositionally biased region" description="Basic and acidic residues" evidence="1">
    <location>
        <begin position="155"/>
        <end position="170"/>
    </location>
</feature>
<evidence type="ECO:0000313" key="2">
    <source>
        <dbReference type="EMBL" id="KAA0152893.1"/>
    </source>
</evidence>
<dbReference type="Proteomes" id="UP000323011">
    <property type="component" value="Unassembled WGS sequence"/>
</dbReference>
<evidence type="ECO:0000256" key="1">
    <source>
        <dbReference type="SAM" id="MobiDB-lite"/>
    </source>
</evidence>
<dbReference type="AlphaFoldDB" id="A0A5A8CIK6"/>
<accession>A0A5A8CIK6</accession>
<feature type="region of interest" description="Disordered" evidence="1">
    <location>
        <begin position="691"/>
        <end position="714"/>
    </location>
</feature>
<organism evidence="2 3">
    <name type="scientific">Cafeteria roenbergensis</name>
    <name type="common">Marine flagellate</name>
    <dbReference type="NCBI Taxonomy" id="33653"/>
    <lineage>
        <taxon>Eukaryota</taxon>
        <taxon>Sar</taxon>
        <taxon>Stramenopiles</taxon>
        <taxon>Bigyra</taxon>
        <taxon>Opalozoa</taxon>
        <taxon>Bicosoecida</taxon>
        <taxon>Cafeteriaceae</taxon>
        <taxon>Cafeteria</taxon>
    </lineage>
</organism>
<dbReference type="EMBL" id="VLTN01000018">
    <property type="protein sequence ID" value="KAA0152893.1"/>
    <property type="molecule type" value="Genomic_DNA"/>
</dbReference>